<dbReference type="AlphaFoldDB" id="A0A1Q2CMG8"/>
<dbReference type="RefSeq" id="WP_077685633.1">
    <property type="nucleotide sequence ID" value="NZ_CP019606.1"/>
</dbReference>
<evidence type="ECO:0000259" key="1">
    <source>
        <dbReference type="Pfam" id="PF00117"/>
    </source>
</evidence>
<dbReference type="PANTHER" id="PTHR42695:SF5">
    <property type="entry name" value="GLUTAMINE AMIDOTRANSFERASE YLR126C-RELATED"/>
    <property type="match status" value="1"/>
</dbReference>
<keyword evidence="2" id="KW-0315">Glutamine amidotransferase</keyword>
<name>A0A1Q2CMG8_9ACTN</name>
<evidence type="ECO:0000313" key="2">
    <source>
        <dbReference type="EMBL" id="AQP47302.1"/>
    </source>
</evidence>
<proteinExistence type="predicted"/>
<dbReference type="Gene3D" id="3.40.50.880">
    <property type="match status" value="1"/>
</dbReference>
<keyword evidence="3" id="KW-1185">Reference proteome</keyword>
<sequence length="255" mass="27537">MKPFLLLSTRPEDAASEGEREAIVRLSGLSDDDVVQYRVERQPLPPIDLDDYSGVFLGGGPFNASDDPKSDHQDRIEADIFRVIDDAVHRDFPFLGLCYGVGALTSRLGGVVDRTYGEDAGVATATLTSEGRDDRLFDGIPSEMVAFVGHKEASSQLPEGAVLLATGIECPVQAFRLGSNVYATQFHPELDRPGMASRLRIYSQAGYFHPSETETLAAFAEGAPISPEVHLVLANFVAIARRREASTADQALSPA</sequence>
<dbReference type="EMBL" id="CP019606">
    <property type="protein sequence ID" value="AQP47302.1"/>
    <property type="molecule type" value="Genomic_DNA"/>
</dbReference>
<dbReference type="CDD" id="cd01741">
    <property type="entry name" value="GATase1_1"/>
    <property type="match status" value="1"/>
</dbReference>
<dbReference type="KEGG" id="tes:BW730_07100"/>
<protein>
    <submittedName>
        <fullName evidence="2">Glutamine amidotransferase</fullName>
    </submittedName>
</protein>
<accession>A0A1Q2CMG8</accession>
<dbReference type="InterPro" id="IPR017926">
    <property type="entry name" value="GATASE"/>
</dbReference>
<dbReference type="NCBIfam" id="NF005743">
    <property type="entry name" value="PRK07567.1"/>
    <property type="match status" value="1"/>
</dbReference>
<dbReference type="Proteomes" id="UP000188145">
    <property type="component" value="Chromosome"/>
</dbReference>
<reference evidence="3" key="1">
    <citation type="submission" date="2017-02" db="EMBL/GenBank/DDBJ databases">
        <title>Tessaracoccus aquaemaris sp. nov., isolated from the intestine of a Korean rockfish, Sebastes schlegelii, in a marine aquaculture pond.</title>
        <authorList>
            <person name="Tak E.J."/>
            <person name="Bae J.-W."/>
        </authorList>
    </citation>
    <scope>NUCLEOTIDE SEQUENCE [LARGE SCALE GENOMIC DNA]</scope>
    <source>
        <strain evidence="3">NSG39</strain>
    </source>
</reference>
<dbReference type="InterPro" id="IPR044992">
    <property type="entry name" value="ChyE-like"/>
</dbReference>
<dbReference type="OrthoDB" id="5196541at2"/>
<organism evidence="2 3">
    <name type="scientific">Tessaracoccus aquimaris</name>
    <dbReference type="NCBI Taxonomy" id="1332264"/>
    <lineage>
        <taxon>Bacteria</taxon>
        <taxon>Bacillati</taxon>
        <taxon>Actinomycetota</taxon>
        <taxon>Actinomycetes</taxon>
        <taxon>Propionibacteriales</taxon>
        <taxon>Propionibacteriaceae</taxon>
        <taxon>Tessaracoccus</taxon>
    </lineage>
</organism>
<dbReference type="InterPro" id="IPR029062">
    <property type="entry name" value="Class_I_gatase-like"/>
</dbReference>
<dbReference type="PROSITE" id="PS51273">
    <property type="entry name" value="GATASE_TYPE_1"/>
    <property type="match status" value="1"/>
</dbReference>
<dbReference type="STRING" id="1332264.BW730_07100"/>
<gene>
    <name evidence="2" type="ORF">BW730_07100</name>
</gene>
<keyword evidence="2" id="KW-0808">Transferase</keyword>
<evidence type="ECO:0000313" key="3">
    <source>
        <dbReference type="Proteomes" id="UP000188145"/>
    </source>
</evidence>
<feature type="domain" description="Glutamine amidotransferase" evidence="1">
    <location>
        <begin position="48"/>
        <end position="190"/>
    </location>
</feature>
<dbReference type="SUPFAM" id="SSF52317">
    <property type="entry name" value="Class I glutamine amidotransferase-like"/>
    <property type="match status" value="1"/>
</dbReference>
<dbReference type="GO" id="GO:0005829">
    <property type="term" value="C:cytosol"/>
    <property type="evidence" value="ECO:0007669"/>
    <property type="project" value="TreeGrafter"/>
</dbReference>
<dbReference type="Pfam" id="PF00117">
    <property type="entry name" value="GATase"/>
    <property type="match status" value="1"/>
</dbReference>
<dbReference type="GO" id="GO:0016740">
    <property type="term" value="F:transferase activity"/>
    <property type="evidence" value="ECO:0007669"/>
    <property type="project" value="UniProtKB-KW"/>
</dbReference>
<dbReference type="PANTHER" id="PTHR42695">
    <property type="entry name" value="GLUTAMINE AMIDOTRANSFERASE YLR126C-RELATED"/>
    <property type="match status" value="1"/>
</dbReference>